<dbReference type="InterPro" id="IPR038731">
    <property type="entry name" value="RgtA/B/C-like"/>
</dbReference>
<feature type="transmembrane region" description="Helical" evidence="8">
    <location>
        <begin position="364"/>
        <end position="386"/>
    </location>
</feature>
<sequence>MSHFKKTTLLLLLIITVGASLRFYKLDWGQGLFAHPDEYHIVISVNQLSFPAQMNPHFFNYGTVVIYLIYFTKLFLSSIFSQLYAVPYTLNAFLIGRFYSALFSTLSLPIIYLIAKKFMDKKYALLATILAALTPGLIQQAHFLTPESALIFFLLASLFFVLHFLQTQNTRYLPLAAVSLGLGLAVKVSAVVFLPVIFLAIIARTWPNPLHFLKLTLITFPFALIAFFLGAPFVFFDFPSFWQSFQYESGLAIGKVPVFYTRQFIDTIPVLFQFEKIYPYALGPALLVSGLTGFFLMAYSILKPTRNRIFYLSLVTCHLSLFLTSAFLFAKWTRFSSPIFPFFAIFSAFFLFKLSALKSQTIHYTLYAILLIPSLLWTLAFFSIYLRDDVRVTANKWLEENTALDATFLVEGGNTVDVPLYRGQKLSLDFYQFESNPVWQEAVYNGLISSDYFIVESRRVFANHQRLPKLFPRTAAFYDDLFSGKSGFKEIKRFTSYPLFPDENAEETWSVFDHPVIRIFKKI</sequence>
<feature type="transmembrane region" description="Helical" evidence="8">
    <location>
        <begin position="98"/>
        <end position="115"/>
    </location>
</feature>
<dbReference type="PANTHER" id="PTHR33908">
    <property type="entry name" value="MANNOSYLTRANSFERASE YKCB-RELATED"/>
    <property type="match status" value="1"/>
</dbReference>
<dbReference type="PANTHER" id="PTHR33908:SF11">
    <property type="entry name" value="MEMBRANE PROTEIN"/>
    <property type="match status" value="1"/>
</dbReference>
<dbReference type="GO" id="GO:0016763">
    <property type="term" value="F:pentosyltransferase activity"/>
    <property type="evidence" value="ECO:0007669"/>
    <property type="project" value="TreeGrafter"/>
</dbReference>
<feature type="transmembrane region" description="Helical" evidence="8">
    <location>
        <begin position="64"/>
        <end position="86"/>
    </location>
</feature>
<keyword evidence="3" id="KW-0328">Glycosyltransferase</keyword>
<feature type="transmembrane region" description="Helical" evidence="8">
    <location>
        <begin position="172"/>
        <end position="203"/>
    </location>
</feature>
<keyword evidence="6 8" id="KW-1133">Transmembrane helix</keyword>
<dbReference type="Proteomes" id="UP000177135">
    <property type="component" value="Unassembled WGS sequence"/>
</dbReference>
<feature type="transmembrane region" description="Helical" evidence="8">
    <location>
        <begin position="277"/>
        <end position="302"/>
    </location>
</feature>
<feature type="domain" description="Glycosyltransferase RgtA/B/C/D-like" evidence="9">
    <location>
        <begin position="96"/>
        <end position="222"/>
    </location>
</feature>
<protein>
    <recommendedName>
        <fullName evidence="9">Glycosyltransferase RgtA/B/C/D-like domain-containing protein</fullName>
    </recommendedName>
</protein>
<evidence type="ECO:0000256" key="1">
    <source>
        <dbReference type="ARBA" id="ARBA00004651"/>
    </source>
</evidence>
<keyword evidence="4" id="KW-0808">Transferase</keyword>
<evidence type="ECO:0000256" key="2">
    <source>
        <dbReference type="ARBA" id="ARBA00022475"/>
    </source>
</evidence>
<evidence type="ECO:0000259" key="9">
    <source>
        <dbReference type="Pfam" id="PF13231"/>
    </source>
</evidence>
<dbReference type="Pfam" id="PF13231">
    <property type="entry name" value="PMT_2"/>
    <property type="match status" value="1"/>
</dbReference>
<dbReference type="AlphaFoldDB" id="A0A1F5N027"/>
<accession>A0A1F5N027</accession>
<organism evidence="10 11">
    <name type="scientific">Candidatus Daviesbacteria bacterium RIFOXYD1_FULL_41_10</name>
    <dbReference type="NCBI Taxonomy" id="1797801"/>
    <lineage>
        <taxon>Bacteria</taxon>
        <taxon>Candidatus Daviesiibacteriota</taxon>
    </lineage>
</organism>
<evidence type="ECO:0000256" key="5">
    <source>
        <dbReference type="ARBA" id="ARBA00022692"/>
    </source>
</evidence>
<keyword evidence="2" id="KW-1003">Cell membrane</keyword>
<evidence type="ECO:0000313" key="11">
    <source>
        <dbReference type="Proteomes" id="UP000177135"/>
    </source>
</evidence>
<comment type="subcellular location">
    <subcellularLocation>
        <location evidence="1">Cell membrane</location>
        <topology evidence="1">Multi-pass membrane protein</topology>
    </subcellularLocation>
</comment>
<dbReference type="InterPro" id="IPR050297">
    <property type="entry name" value="LipidA_mod_glycosyltrf_83"/>
</dbReference>
<comment type="caution">
    <text evidence="10">The sequence shown here is derived from an EMBL/GenBank/DDBJ whole genome shotgun (WGS) entry which is preliminary data.</text>
</comment>
<evidence type="ECO:0000256" key="7">
    <source>
        <dbReference type="ARBA" id="ARBA00023136"/>
    </source>
</evidence>
<name>A0A1F5N027_9BACT</name>
<reference evidence="10 11" key="1">
    <citation type="journal article" date="2016" name="Nat. Commun.">
        <title>Thousands of microbial genomes shed light on interconnected biogeochemical processes in an aquifer system.</title>
        <authorList>
            <person name="Anantharaman K."/>
            <person name="Brown C.T."/>
            <person name="Hug L.A."/>
            <person name="Sharon I."/>
            <person name="Castelle C.J."/>
            <person name="Probst A.J."/>
            <person name="Thomas B.C."/>
            <person name="Singh A."/>
            <person name="Wilkins M.J."/>
            <person name="Karaoz U."/>
            <person name="Brodie E.L."/>
            <person name="Williams K.H."/>
            <person name="Hubbard S.S."/>
            <person name="Banfield J.F."/>
        </authorList>
    </citation>
    <scope>NUCLEOTIDE SEQUENCE [LARGE SCALE GENOMIC DNA]</scope>
</reference>
<evidence type="ECO:0000256" key="6">
    <source>
        <dbReference type="ARBA" id="ARBA00022989"/>
    </source>
</evidence>
<evidence type="ECO:0000256" key="3">
    <source>
        <dbReference type="ARBA" id="ARBA00022676"/>
    </source>
</evidence>
<feature type="transmembrane region" description="Helical" evidence="8">
    <location>
        <begin position="215"/>
        <end position="236"/>
    </location>
</feature>
<gene>
    <name evidence="10" type="ORF">A2617_01165</name>
</gene>
<evidence type="ECO:0000256" key="8">
    <source>
        <dbReference type="SAM" id="Phobius"/>
    </source>
</evidence>
<feature type="transmembrane region" description="Helical" evidence="8">
    <location>
        <begin position="335"/>
        <end position="352"/>
    </location>
</feature>
<feature type="transmembrane region" description="Helical" evidence="8">
    <location>
        <begin position="121"/>
        <end position="138"/>
    </location>
</feature>
<keyword evidence="7 8" id="KW-0472">Membrane</keyword>
<dbReference type="EMBL" id="MFEC01000026">
    <property type="protein sequence ID" value="OGE70975.1"/>
    <property type="molecule type" value="Genomic_DNA"/>
</dbReference>
<feature type="transmembrane region" description="Helical" evidence="8">
    <location>
        <begin position="309"/>
        <end position="329"/>
    </location>
</feature>
<evidence type="ECO:0000313" key="10">
    <source>
        <dbReference type="EMBL" id="OGE70975.1"/>
    </source>
</evidence>
<proteinExistence type="predicted"/>
<dbReference type="GO" id="GO:0005886">
    <property type="term" value="C:plasma membrane"/>
    <property type="evidence" value="ECO:0007669"/>
    <property type="project" value="UniProtKB-SubCell"/>
</dbReference>
<evidence type="ECO:0000256" key="4">
    <source>
        <dbReference type="ARBA" id="ARBA00022679"/>
    </source>
</evidence>
<feature type="transmembrane region" description="Helical" evidence="8">
    <location>
        <begin position="150"/>
        <end position="166"/>
    </location>
</feature>
<keyword evidence="5 8" id="KW-0812">Transmembrane</keyword>
<dbReference type="GO" id="GO:0009103">
    <property type="term" value="P:lipopolysaccharide biosynthetic process"/>
    <property type="evidence" value="ECO:0007669"/>
    <property type="project" value="UniProtKB-ARBA"/>
</dbReference>